<organism evidence="4 5">
    <name type="scientific">Nocardiopsis codii</name>
    <dbReference type="NCBI Taxonomy" id="3065942"/>
    <lineage>
        <taxon>Bacteria</taxon>
        <taxon>Bacillati</taxon>
        <taxon>Actinomycetota</taxon>
        <taxon>Actinomycetes</taxon>
        <taxon>Streptosporangiales</taxon>
        <taxon>Nocardiopsidaceae</taxon>
        <taxon>Nocardiopsis</taxon>
    </lineage>
</organism>
<feature type="region of interest" description="Disordered" evidence="2">
    <location>
        <begin position="365"/>
        <end position="386"/>
    </location>
</feature>
<dbReference type="Gene3D" id="3.40.47.10">
    <property type="match status" value="1"/>
</dbReference>
<dbReference type="Proteomes" id="UP001356095">
    <property type="component" value="Unassembled WGS sequence"/>
</dbReference>
<reference evidence="4 5" key="1">
    <citation type="submission" date="2023-08" db="EMBL/GenBank/DDBJ databases">
        <authorList>
            <person name="Girao M."/>
            <person name="Carvalho M.F."/>
        </authorList>
    </citation>
    <scope>NUCLEOTIDE SEQUENCE [LARGE SCALE GENOMIC DNA]</scope>
    <source>
        <strain evidence="4 5">CT-R113</strain>
    </source>
</reference>
<sequence length="386" mass="39018">MSSTRAGAPVLAVTGWSAVSPVGTGAAGFTEAVRAGRAGGADVSGMFDAPLPSDRAHAIPDFRAADHLGRKGTRHLDRSTALALVATKLALESTDAAVDDDTGGRVGLVLGTTAGSIRTTSEFSRDTLVEERPYLVNPVMFPSATINCPAGRSAIWHGLRGVNATVAGGQMAGLNVLRYGANLIGSGHVDVLLAGAVEEFSPHMAWGHRALTDGYDVPLGEGAAVFVVEDADRVRARGRTPEAEVLASAFGTGAPEDTARTLEAGIVRALRLAGVDADEVWGVATGEHGVAGLDGAEDAGVRAALGDGPVRVRVKRLVGECNSASGPFQLAALLAHHRSDPGLDGRVAVLTSVSSDGAAGAAVVRGHRLPGPSAPAGPHGDGEAVA</sequence>
<protein>
    <submittedName>
        <fullName evidence="4">Beta-ketoacyl synthase N-terminal-like domain-containing protein</fullName>
    </submittedName>
</protein>
<dbReference type="InterPro" id="IPR016039">
    <property type="entry name" value="Thiolase-like"/>
</dbReference>
<evidence type="ECO:0000259" key="3">
    <source>
        <dbReference type="Pfam" id="PF00109"/>
    </source>
</evidence>
<dbReference type="InterPro" id="IPR000794">
    <property type="entry name" value="Beta-ketoacyl_synthase"/>
</dbReference>
<dbReference type="PANTHER" id="PTHR11712:SF347">
    <property type="entry name" value="BETA KETOACYL-ACYL CARRIER PROTEIN SYNTHASE"/>
    <property type="match status" value="1"/>
</dbReference>
<comment type="caution">
    <text evidence="4">The sequence shown here is derived from an EMBL/GenBank/DDBJ whole genome shotgun (WGS) entry which is preliminary data.</text>
</comment>
<accession>A0ABU7KAT6</accession>
<dbReference type="SUPFAM" id="SSF53901">
    <property type="entry name" value="Thiolase-like"/>
    <property type="match status" value="2"/>
</dbReference>
<dbReference type="Pfam" id="PF00109">
    <property type="entry name" value="ketoacyl-synt"/>
    <property type="match status" value="1"/>
</dbReference>
<gene>
    <name evidence="4" type="ORF">Q8791_19040</name>
</gene>
<keyword evidence="5" id="KW-1185">Reference proteome</keyword>
<feature type="domain" description="Beta-ketoacyl synthase-like N-terminal" evidence="3">
    <location>
        <begin position="12"/>
        <end position="203"/>
    </location>
</feature>
<dbReference type="InterPro" id="IPR014030">
    <property type="entry name" value="Ketoacyl_synth_N"/>
</dbReference>
<keyword evidence="1" id="KW-0808">Transferase</keyword>
<proteinExistence type="predicted"/>
<dbReference type="PANTHER" id="PTHR11712">
    <property type="entry name" value="POLYKETIDE SYNTHASE-RELATED"/>
    <property type="match status" value="1"/>
</dbReference>
<evidence type="ECO:0000313" key="5">
    <source>
        <dbReference type="Proteomes" id="UP001356095"/>
    </source>
</evidence>
<evidence type="ECO:0000256" key="2">
    <source>
        <dbReference type="SAM" id="MobiDB-lite"/>
    </source>
</evidence>
<name>A0ABU7KAT6_9ACTN</name>
<evidence type="ECO:0000313" key="4">
    <source>
        <dbReference type="EMBL" id="MEE2039317.1"/>
    </source>
</evidence>
<evidence type="ECO:0000256" key="1">
    <source>
        <dbReference type="ARBA" id="ARBA00022679"/>
    </source>
</evidence>
<dbReference type="RefSeq" id="WP_330093095.1">
    <property type="nucleotide sequence ID" value="NZ_JAUZMY010000019.1"/>
</dbReference>
<dbReference type="EMBL" id="JAUZMY010000019">
    <property type="protein sequence ID" value="MEE2039317.1"/>
    <property type="molecule type" value="Genomic_DNA"/>
</dbReference>